<dbReference type="KEGG" id="epa:110231710"/>
<keyword evidence="2" id="KW-0597">Phosphoprotein</keyword>
<evidence type="ECO:0000256" key="4">
    <source>
        <dbReference type="SAM" id="MobiDB-lite"/>
    </source>
</evidence>
<dbReference type="GeneID" id="110231710"/>
<dbReference type="InterPro" id="IPR052787">
    <property type="entry name" value="MAVS"/>
</dbReference>
<dbReference type="RefSeq" id="XP_020892416.1">
    <property type="nucleotide sequence ID" value="XM_021036757.2"/>
</dbReference>
<proteinExistence type="predicted"/>
<evidence type="ECO:0000313" key="7">
    <source>
        <dbReference type="EnsemblMetazoa" id="XP_020892416.1"/>
    </source>
</evidence>
<feature type="compositionally biased region" description="Basic and acidic residues" evidence="4">
    <location>
        <begin position="327"/>
        <end position="340"/>
    </location>
</feature>
<dbReference type="OrthoDB" id="10025028at2759"/>
<feature type="region of interest" description="Disordered" evidence="4">
    <location>
        <begin position="84"/>
        <end position="113"/>
    </location>
</feature>
<evidence type="ECO:0000313" key="8">
    <source>
        <dbReference type="Proteomes" id="UP000887567"/>
    </source>
</evidence>
<feature type="compositionally biased region" description="Polar residues" evidence="4">
    <location>
        <begin position="238"/>
        <end position="255"/>
    </location>
</feature>
<evidence type="ECO:0008006" key="9">
    <source>
        <dbReference type="Google" id="ProtNLM"/>
    </source>
</evidence>
<evidence type="ECO:0000259" key="5">
    <source>
        <dbReference type="Pfam" id="PF12012"/>
    </source>
</evidence>
<name>A0A913WQ53_EXADI</name>
<evidence type="ECO:0000259" key="6">
    <source>
        <dbReference type="Pfam" id="PF25561"/>
    </source>
</evidence>
<dbReference type="Pfam" id="PF25561">
    <property type="entry name" value="QRICH1"/>
    <property type="match status" value="1"/>
</dbReference>
<reference evidence="7" key="1">
    <citation type="submission" date="2022-11" db="UniProtKB">
        <authorList>
            <consortium name="EnsemblMetazoa"/>
        </authorList>
    </citation>
    <scope>IDENTIFICATION</scope>
</reference>
<feature type="region of interest" description="Disordered" evidence="4">
    <location>
        <begin position="191"/>
        <end position="255"/>
    </location>
</feature>
<keyword evidence="3" id="KW-0832">Ubl conjugation</keyword>
<organism evidence="7 8">
    <name type="scientific">Exaiptasia diaphana</name>
    <name type="common">Tropical sea anemone</name>
    <name type="synonym">Aiptasia pulchella</name>
    <dbReference type="NCBI Taxonomy" id="2652724"/>
    <lineage>
        <taxon>Eukaryota</taxon>
        <taxon>Metazoa</taxon>
        <taxon>Cnidaria</taxon>
        <taxon>Anthozoa</taxon>
        <taxon>Hexacorallia</taxon>
        <taxon>Actiniaria</taxon>
        <taxon>Aiptasiidae</taxon>
        <taxon>Exaiptasia</taxon>
    </lineage>
</organism>
<feature type="region of interest" description="Disordered" evidence="4">
    <location>
        <begin position="1"/>
        <end position="37"/>
    </location>
</feature>
<evidence type="ECO:0000256" key="2">
    <source>
        <dbReference type="ARBA" id="ARBA00022553"/>
    </source>
</evidence>
<accession>A0A913WQ53</accession>
<dbReference type="PANTHER" id="PTHR21446:SF13">
    <property type="entry name" value="DUF3504 DOMAIN-CONTAINING PROTEIN"/>
    <property type="match status" value="1"/>
</dbReference>
<feature type="domain" description="QRICH1-like" evidence="6">
    <location>
        <begin position="352"/>
        <end position="459"/>
    </location>
</feature>
<evidence type="ECO:0000256" key="1">
    <source>
        <dbReference type="ARBA" id="ARBA00022499"/>
    </source>
</evidence>
<dbReference type="Proteomes" id="UP000887567">
    <property type="component" value="Unplaced"/>
</dbReference>
<keyword evidence="1" id="KW-1017">Isopeptide bond</keyword>
<dbReference type="InterPro" id="IPR057926">
    <property type="entry name" value="QRICH1_dom"/>
</dbReference>
<dbReference type="AlphaFoldDB" id="A0A913WQ53"/>
<feature type="region of interest" description="Disordered" evidence="4">
    <location>
        <begin position="315"/>
        <end position="349"/>
    </location>
</feature>
<feature type="domain" description="ZMYM2-like/QRICH1 C-terminal" evidence="5">
    <location>
        <begin position="476"/>
        <end position="627"/>
    </location>
</feature>
<dbReference type="PANTHER" id="PTHR21446">
    <property type="entry name" value="DUF3504 DOMAIN-CONTAINING PROTEIN"/>
    <property type="match status" value="1"/>
</dbReference>
<protein>
    <recommendedName>
        <fullName evidence="9">DUF3504 domain-containing protein</fullName>
    </recommendedName>
</protein>
<dbReference type="Pfam" id="PF12012">
    <property type="entry name" value="DUF3504"/>
    <property type="match status" value="1"/>
</dbReference>
<sequence>MSSNNSEATSPPPVPSTTKKQPNSESMNNDSSDGRDLLHSLKGQVSFAKQCLGLLQNQMKHAMDTLEILQDQVIKAQLTIEKLERKGSKQSDQKVQPGVSSCDHHSSTDDISPGAVPLHGYRMFVVDSTGQPLYAIDKSAATSYGVPVQHQGGSCHCPSCNNIGLGHPVFITEQNQQLIALHPGQAVYHIDGKPVVSPSSSIHDTNKKSDHQTSSTSDHTSTKKRKHSISDSEDSPKQAASESSVSQNEGKSSPITSQLLQVLDVLQNAGDDESKESVLPCRSSRGATIPFTAIDGKDGNKKRNISIVSDTELAKRNAVPNPSQEETPEKVKSSDNEVKKSTTRVPGGTKMSTAWSIRTWCEWAEERKNTTLTDNSDLFKVVNPDVTNLSDGELNYWLSKFVVEVRKKNPLGEPYPPNSLYQLCYGIMRHLKGNGRPDVNFFESSSFKLFQDTLEAETKRLLSLGVGANAKISETFSNEHEEKLWDLKLLGSHTPDVLLDTLLFLIGKNFGLRSGNEHRNLQFKQFTLVTARNNDPEKLVYNSPMDNSHHLKIQRSKRNECYSNTERPERCLVSLYKKYLERCPKSALKKKLFYLMPKRKWYEEDKEWYSDHPVGHNPLGQTVRRLCQKAGFEGYFTNNSLRPSTLGLGSGSFNKNVITERK</sequence>
<dbReference type="InterPro" id="IPR021893">
    <property type="entry name" value="ZMYM2-like_C"/>
</dbReference>
<keyword evidence="8" id="KW-1185">Reference proteome</keyword>
<evidence type="ECO:0000256" key="3">
    <source>
        <dbReference type="ARBA" id="ARBA00022843"/>
    </source>
</evidence>
<dbReference type="EnsemblMetazoa" id="XM_021036757.2">
    <property type="protein sequence ID" value="XP_020892416.1"/>
    <property type="gene ID" value="LOC110231710"/>
</dbReference>